<evidence type="ECO:0000313" key="2">
    <source>
        <dbReference type="Proteomes" id="UP000789508"/>
    </source>
</evidence>
<keyword evidence="2" id="KW-1185">Reference proteome</keyword>
<evidence type="ECO:0000313" key="1">
    <source>
        <dbReference type="EMBL" id="CAG8597218.1"/>
    </source>
</evidence>
<comment type="caution">
    <text evidence="1">The sequence shown here is derived from an EMBL/GenBank/DDBJ whole genome shotgun (WGS) entry which is preliminary data.</text>
</comment>
<dbReference type="EMBL" id="CAJVPS010003989">
    <property type="protein sequence ID" value="CAG8597218.1"/>
    <property type="molecule type" value="Genomic_DNA"/>
</dbReference>
<sequence>MTKSQIIINNALCVADDLDIKPEVQPTKNAAIVPQKSHLNAQ</sequence>
<dbReference type="AlphaFoldDB" id="A0A9N9CE58"/>
<protein>
    <submittedName>
        <fullName evidence="1">8594_t:CDS:1</fullName>
    </submittedName>
</protein>
<accession>A0A9N9CE58</accession>
<name>A0A9N9CE58_9GLOM</name>
<organism evidence="1 2">
    <name type="scientific">Ambispora leptoticha</name>
    <dbReference type="NCBI Taxonomy" id="144679"/>
    <lineage>
        <taxon>Eukaryota</taxon>
        <taxon>Fungi</taxon>
        <taxon>Fungi incertae sedis</taxon>
        <taxon>Mucoromycota</taxon>
        <taxon>Glomeromycotina</taxon>
        <taxon>Glomeromycetes</taxon>
        <taxon>Archaeosporales</taxon>
        <taxon>Ambisporaceae</taxon>
        <taxon>Ambispora</taxon>
    </lineage>
</organism>
<feature type="non-terminal residue" evidence="1">
    <location>
        <position position="42"/>
    </location>
</feature>
<reference evidence="1" key="1">
    <citation type="submission" date="2021-06" db="EMBL/GenBank/DDBJ databases">
        <authorList>
            <person name="Kallberg Y."/>
            <person name="Tangrot J."/>
            <person name="Rosling A."/>
        </authorList>
    </citation>
    <scope>NUCLEOTIDE SEQUENCE</scope>
    <source>
        <strain evidence="1">FL130A</strain>
    </source>
</reference>
<dbReference type="Proteomes" id="UP000789508">
    <property type="component" value="Unassembled WGS sequence"/>
</dbReference>
<proteinExistence type="predicted"/>
<gene>
    <name evidence="1" type="ORF">ALEPTO_LOCUS7972</name>
</gene>